<gene>
    <name evidence="10" type="ORF">EJ06DRAFT_224202</name>
</gene>
<accession>A0A6G1HL23</accession>
<dbReference type="CDD" id="cd12148">
    <property type="entry name" value="fungal_TF_MHR"/>
    <property type="match status" value="1"/>
</dbReference>
<dbReference type="GO" id="GO:0045944">
    <property type="term" value="P:positive regulation of transcription by RNA polymerase II"/>
    <property type="evidence" value="ECO:0007669"/>
    <property type="project" value="TreeGrafter"/>
</dbReference>
<feature type="region of interest" description="Disordered" evidence="8">
    <location>
        <begin position="1"/>
        <end position="23"/>
    </location>
</feature>
<dbReference type="Gene3D" id="4.10.240.10">
    <property type="entry name" value="Zn(2)-C6 fungal-type DNA-binding domain"/>
    <property type="match status" value="1"/>
</dbReference>
<feature type="domain" description="Zn(2)-C6 fungal-type" evidence="9">
    <location>
        <begin position="34"/>
        <end position="64"/>
    </location>
</feature>
<keyword evidence="6" id="KW-0804">Transcription</keyword>
<dbReference type="Proteomes" id="UP000799640">
    <property type="component" value="Unassembled WGS sequence"/>
</dbReference>
<dbReference type="SUPFAM" id="SSF57701">
    <property type="entry name" value="Zn2/Cys6 DNA-binding domain"/>
    <property type="match status" value="1"/>
</dbReference>
<evidence type="ECO:0000256" key="2">
    <source>
        <dbReference type="ARBA" id="ARBA00022723"/>
    </source>
</evidence>
<dbReference type="PANTHER" id="PTHR47782:SF8">
    <property type="entry name" value="ZN(II)2CYS6 TRANSCRIPTION FACTOR (EUROFUNG)"/>
    <property type="match status" value="1"/>
</dbReference>
<dbReference type="Pfam" id="PF04082">
    <property type="entry name" value="Fungal_trans"/>
    <property type="match status" value="1"/>
</dbReference>
<proteinExistence type="predicted"/>
<evidence type="ECO:0000313" key="11">
    <source>
        <dbReference type="Proteomes" id="UP000799640"/>
    </source>
</evidence>
<dbReference type="InterPro" id="IPR007219">
    <property type="entry name" value="XnlR_reg_dom"/>
</dbReference>
<evidence type="ECO:0000256" key="8">
    <source>
        <dbReference type="SAM" id="MobiDB-lite"/>
    </source>
</evidence>
<dbReference type="InterPro" id="IPR001138">
    <property type="entry name" value="Zn2Cys6_DnaBD"/>
</dbReference>
<dbReference type="GO" id="GO:0043565">
    <property type="term" value="F:sequence-specific DNA binding"/>
    <property type="evidence" value="ECO:0007669"/>
    <property type="project" value="TreeGrafter"/>
</dbReference>
<evidence type="ECO:0000256" key="1">
    <source>
        <dbReference type="ARBA" id="ARBA00004123"/>
    </source>
</evidence>
<dbReference type="GO" id="GO:0000981">
    <property type="term" value="F:DNA-binding transcription factor activity, RNA polymerase II-specific"/>
    <property type="evidence" value="ECO:0007669"/>
    <property type="project" value="InterPro"/>
</dbReference>
<dbReference type="OrthoDB" id="5416384at2759"/>
<evidence type="ECO:0000256" key="3">
    <source>
        <dbReference type="ARBA" id="ARBA00022833"/>
    </source>
</evidence>
<evidence type="ECO:0000259" key="9">
    <source>
        <dbReference type="PROSITE" id="PS50048"/>
    </source>
</evidence>
<feature type="compositionally biased region" description="Low complexity" evidence="8">
    <location>
        <begin position="659"/>
        <end position="707"/>
    </location>
</feature>
<evidence type="ECO:0000256" key="5">
    <source>
        <dbReference type="ARBA" id="ARBA00023125"/>
    </source>
</evidence>
<dbReference type="SMART" id="SM00066">
    <property type="entry name" value="GAL4"/>
    <property type="match status" value="1"/>
</dbReference>
<organism evidence="10 11">
    <name type="scientific">Trichodelitschia bisporula</name>
    <dbReference type="NCBI Taxonomy" id="703511"/>
    <lineage>
        <taxon>Eukaryota</taxon>
        <taxon>Fungi</taxon>
        <taxon>Dikarya</taxon>
        <taxon>Ascomycota</taxon>
        <taxon>Pezizomycotina</taxon>
        <taxon>Dothideomycetes</taxon>
        <taxon>Dothideomycetes incertae sedis</taxon>
        <taxon>Phaeotrichales</taxon>
        <taxon>Phaeotrichaceae</taxon>
        <taxon>Trichodelitschia</taxon>
    </lineage>
</organism>
<dbReference type="AlphaFoldDB" id="A0A6G1HL23"/>
<sequence>MATPSARAFTRRQNGGARPVDDVSSPRIAHTLTACSRCRSRKTRCDPGLPRCGPCERTNSPCEYFDQARNKKMSRNYVVYLQHRVRDLEKQLAHLEKDDLYPDPEDLVRNGARVAIHDNDESKFLGPSSGIAITRLVMQLAKQFTGSASITEVIPENTAQDVKDQFERDDKKEYPLISAIAAERLPQRDLTNSLVRLFNLKVMAMYPFLHEPTFAQDVEDVYNGSTNAFQNFAVRMVIAVSLQRMDTQYAGLADSFYLAALQYFEEAVKPMNIKTIQCFALIAAYSLLTPTRTAVYYVIGLGVRLLQALGLCEEKTLSQSEDGRELNALEIDMNRRVFWSMINMDFALAHSLGRPSCFATLQEHIDVNWYHTVDDEYITPEGVRPGAPQSLKKWIGIHFHKMRLHQLEIRRKLYQKKRSEPVNDQDQWFKDMDAKIEAWKDATPEDVETGLDKAWFVGRYNTMVVFMYRPSPQVPRPSARAAARCYDAVKFNIYMHRAQIKARNVEMTWIFTQAIFMTINTILWSLSYAEIRAAHPREEVEGHLEVALECISQATERWPGVASAIQLYRTLVDAVIKIYDNEGDFPIEAGSPAESTGIDYPRSRTASPAAPSLPPHPSSDSAPNSAQGMRSDSPADESPFSYISPQPSFSFPARHSPLSSAKPNASNTASSPASSLSATPSAYNQRLSHSSTTSNNTVTTPYTPTPSINRLQVRFLLEPDLQPQ</sequence>
<dbReference type="InterPro" id="IPR036864">
    <property type="entry name" value="Zn2-C6_fun-type_DNA-bd_sf"/>
</dbReference>
<dbReference type="GO" id="GO:0008270">
    <property type="term" value="F:zinc ion binding"/>
    <property type="evidence" value="ECO:0007669"/>
    <property type="project" value="InterPro"/>
</dbReference>
<dbReference type="InterPro" id="IPR052202">
    <property type="entry name" value="Yeast_MetPath_Reg"/>
</dbReference>
<dbReference type="PANTHER" id="PTHR47782">
    <property type="entry name" value="ZN(II)2CYS6 TRANSCRIPTION FACTOR (EUROFUNG)-RELATED"/>
    <property type="match status" value="1"/>
</dbReference>
<name>A0A6G1HL23_9PEZI</name>
<keyword evidence="7" id="KW-0539">Nucleus</keyword>
<keyword evidence="4" id="KW-0805">Transcription regulation</keyword>
<keyword evidence="3" id="KW-0862">Zinc</keyword>
<keyword evidence="11" id="KW-1185">Reference proteome</keyword>
<reference evidence="10" key="1">
    <citation type="journal article" date="2020" name="Stud. Mycol.">
        <title>101 Dothideomycetes genomes: a test case for predicting lifestyles and emergence of pathogens.</title>
        <authorList>
            <person name="Haridas S."/>
            <person name="Albert R."/>
            <person name="Binder M."/>
            <person name="Bloem J."/>
            <person name="Labutti K."/>
            <person name="Salamov A."/>
            <person name="Andreopoulos B."/>
            <person name="Baker S."/>
            <person name="Barry K."/>
            <person name="Bills G."/>
            <person name="Bluhm B."/>
            <person name="Cannon C."/>
            <person name="Castanera R."/>
            <person name="Culley D."/>
            <person name="Daum C."/>
            <person name="Ezra D."/>
            <person name="Gonzalez J."/>
            <person name="Henrissat B."/>
            <person name="Kuo A."/>
            <person name="Liang C."/>
            <person name="Lipzen A."/>
            <person name="Lutzoni F."/>
            <person name="Magnuson J."/>
            <person name="Mondo S."/>
            <person name="Nolan M."/>
            <person name="Ohm R."/>
            <person name="Pangilinan J."/>
            <person name="Park H.-J."/>
            <person name="Ramirez L."/>
            <person name="Alfaro M."/>
            <person name="Sun H."/>
            <person name="Tritt A."/>
            <person name="Yoshinaga Y."/>
            <person name="Zwiers L.-H."/>
            <person name="Turgeon B."/>
            <person name="Goodwin S."/>
            <person name="Spatafora J."/>
            <person name="Crous P."/>
            <person name="Grigoriev I."/>
        </authorList>
    </citation>
    <scope>NUCLEOTIDE SEQUENCE</scope>
    <source>
        <strain evidence="10">CBS 262.69</strain>
    </source>
</reference>
<comment type="subcellular location">
    <subcellularLocation>
        <location evidence="1">Nucleus</location>
    </subcellularLocation>
</comment>
<feature type="region of interest" description="Disordered" evidence="8">
    <location>
        <begin position="586"/>
        <end position="707"/>
    </location>
</feature>
<dbReference type="GO" id="GO:0005634">
    <property type="term" value="C:nucleus"/>
    <property type="evidence" value="ECO:0007669"/>
    <property type="project" value="UniProtKB-SubCell"/>
</dbReference>
<keyword evidence="2" id="KW-0479">Metal-binding</keyword>
<dbReference type="Pfam" id="PF00172">
    <property type="entry name" value="Zn_clus"/>
    <property type="match status" value="1"/>
</dbReference>
<dbReference type="EMBL" id="ML996706">
    <property type="protein sequence ID" value="KAF2396556.1"/>
    <property type="molecule type" value="Genomic_DNA"/>
</dbReference>
<evidence type="ECO:0000256" key="6">
    <source>
        <dbReference type="ARBA" id="ARBA00023163"/>
    </source>
</evidence>
<evidence type="ECO:0000313" key="10">
    <source>
        <dbReference type="EMBL" id="KAF2396556.1"/>
    </source>
</evidence>
<dbReference type="GO" id="GO:0006351">
    <property type="term" value="P:DNA-templated transcription"/>
    <property type="evidence" value="ECO:0007669"/>
    <property type="project" value="InterPro"/>
</dbReference>
<dbReference type="CDD" id="cd00067">
    <property type="entry name" value="GAL4"/>
    <property type="match status" value="1"/>
</dbReference>
<dbReference type="PROSITE" id="PS50048">
    <property type="entry name" value="ZN2_CY6_FUNGAL_2"/>
    <property type="match status" value="1"/>
</dbReference>
<keyword evidence="5" id="KW-0238">DNA-binding</keyword>
<dbReference type="PROSITE" id="PS00463">
    <property type="entry name" value="ZN2_CY6_FUNGAL_1"/>
    <property type="match status" value="1"/>
</dbReference>
<evidence type="ECO:0000256" key="7">
    <source>
        <dbReference type="ARBA" id="ARBA00023242"/>
    </source>
</evidence>
<protein>
    <recommendedName>
        <fullName evidence="9">Zn(2)-C6 fungal-type domain-containing protein</fullName>
    </recommendedName>
</protein>
<evidence type="ECO:0000256" key="4">
    <source>
        <dbReference type="ARBA" id="ARBA00023015"/>
    </source>
</evidence>
<dbReference type="SMART" id="SM00906">
    <property type="entry name" value="Fungal_trans"/>
    <property type="match status" value="1"/>
</dbReference>